<evidence type="ECO:0000256" key="4">
    <source>
        <dbReference type="ARBA" id="ARBA00022839"/>
    </source>
</evidence>
<evidence type="ECO:0000259" key="9">
    <source>
        <dbReference type="Pfam" id="PF13742"/>
    </source>
</evidence>
<evidence type="ECO:0000259" key="8">
    <source>
        <dbReference type="Pfam" id="PF02601"/>
    </source>
</evidence>
<evidence type="ECO:0000256" key="2">
    <source>
        <dbReference type="ARBA" id="ARBA00022722"/>
    </source>
</evidence>
<protein>
    <recommendedName>
        <fullName evidence="5">Exodeoxyribonuclease 7 large subunit</fullName>
        <ecNumber evidence="5">3.1.11.6</ecNumber>
    </recommendedName>
    <alternativeName>
        <fullName evidence="5">Exodeoxyribonuclease VII large subunit</fullName>
        <shortName evidence="5">Exonuclease VII large subunit</shortName>
    </alternativeName>
</protein>
<dbReference type="RefSeq" id="WP_284245310.1">
    <property type="nucleotide sequence ID" value="NZ_BSST01000001.1"/>
</dbReference>
<evidence type="ECO:0000313" key="10">
    <source>
        <dbReference type="EMBL" id="GLX79399.1"/>
    </source>
</evidence>
<dbReference type="InterPro" id="IPR020579">
    <property type="entry name" value="Exonuc_VII_lsu_C"/>
</dbReference>
<organism evidence="10 11">
    <name type="scientific">Thalassotalea insulae</name>
    <dbReference type="NCBI Taxonomy" id="2056778"/>
    <lineage>
        <taxon>Bacteria</taxon>
        <taxon>Pseudomonadati</taxon>
        <taxon>Pseudomonadota</taxon>
        <taxon>Gammaproteobacteria</taxon>
        <taxon>Alteromonadales</taxon>
        <taxon>Colwelliaceae</taxon>
        <taxon>Thalassotalea</taxon>
    </lineage>
</organism>
<feature type="domain" description="OB-fold nucleic acid binding" evidence="9">
    <location>
        <begin position="7"/>
        <end position="99"/>
    </location>
</feature>
<evidence type="ECO:0000313" key="11">
    <source>
        <dbReference type="Proteomes" id="UP001157186"/>
    </source>
</evidence>
<dbReference type="Pfam" id="PF13742">
    <property type="entry name" value="tRNA_anti_2"/>
    <property type="match status" value="1"/>
</dbReference>
<evidence type="ECO:0000256" key="1">
    <source>
        <dbReference type="ARBA" id="ARBA00022490"/>
    </source>
</evidence>
<reference evidence="10 11" key="1">
    <citation type="submission" date="2023-03" db="EMBL/GenBank/DDBJ databases">
        <title>Draft genome sequence of Thalassotalea insulae KCTC 62186T.</title>
        <authorList>
            <person name="Sawabe T."/>
        </authorList>
    </citation>
    <scope>NUCLEOTIDE SEQUENCE [LARGE SCALE GENOMIC DNA]</scope>
    <source>
        <strain evidence="10 11">KCTC 62186</strain>
    </source>
</reference>
<dbReference type="PANTHER" id="PTHR30008:SF0">
    <property type="entry name" value="EXODEOXYRIBONUCLEASE 7 LARGE SUBUNIT"/>
    <property type="match status" value="1"/>
</dbReference>
<comment type="similarity">
    <text evidence="5 6">Belongs to the XseA family.</text>
</comment>
<comment type="function">
    <text evidence="5">Bidirectionally degrades single-stranded DNA into large acid-insoluble oligonucleotides, which are then degraded further into small acid-soluble oligonucleotides.</text>
</comment>
<keyword evidence="7" id="KW-0175">Coiled coil</keyword>
<dbReference type="EC" id="3.1.11.6" evidence="5"/>
<proteinExistence type="inferred from homology"/>
<dbReference type="Proteomes" id="UP001157186">
    <property type="component" value="Unassembled WGS sequence"/>
</dbReference>
<dbReference type="Pfam" id="PF02601">
    <property type="entry name" value="Exonuc_VII_L"/>
    <property type="match status" value="1"/>
</dbReference>
<feature type="domain" description="Exonuclease VII large subunit C-terminal" evidence="8">
    <location>
        <begin position="123"/>
        <end position="438"/>
    </location>
</feature>
<dbReference type="CDD" id="cd04489">
    <property type="entry name" value="ExoVII_LU_OBF"/>
    <property type="match status" value="1"/>
</dbReference>
<evidence type="ECO:0000256" key="7">
    <source>
        <dbReference type="SAM" id="Coils"/>
    </source>
</evidence>
<dbReference type="EMBL" id="BSST01000001">
    <property type="protein sequence ID" value="GLX79399.1"/>
    <property type="molecule type" value="Genomic_DNA"/>
</dbReference>
<sequence>MAQQHILQVSELTKKVRFILESELNYVWLSGEISNFVAASSGHWYLSLKDQKSQVKCAMFKGNNRRVRLQPKNGQQVLVKAKVSLYEPRGDFQLIIELMEEAGEGLLRQQYEQLKQRLNAEGLFALQHKKLLPATPTTIGVVTSPSGAAVKDIISVLKRRNPAIAIIIYPALVQGEQAKQEIVSAISLANQRNECDVLIVGRGGGSLEDLWSFNEETVVKAIFNSTIPVISAVGHEIDTTLSDYVADVRAATPSAAAELVSQDSSELRQRFSRLNHQLQQQAQRTLNNAKQGALYLSHRLHQAHPEQILRNHQQRADELSLRLTKAILLKTQLAGFPLKQLAQRLQTASPNTKLQQLMMQRQQLDKQLASAANNYLTHQQERFVHLIEQLQLVSPLATIARGYSVSRNQQGKIINSIKDVTVNEQISVQLSDGRIHAQVAAKEQLSGTLTDS</sequence>
<name>A0ABQ6GVM0_9GAMM</name>
<comment type="subcellular location">
    <subcellularLocation>
        <location evidence="5 6">Cytoplasm</location>
    </subcellularLocation>
</comment>
<keyword evidence="3 5" id="KW-0378">Hydrolase</keyword>
<dbReference type="HAMAP" id="MF_00378">
    <property type="entry name" value="Exonuc_7_L"/>
    <property type="match status" value="1"/>
</dbReference>
<accession>A0ABQ6GVM0</accession>
<comment type="subunit">
    <text evidence="5">Heterooligomer composed of large and small subunits.</text>
</comment>
<dbReference type="NCBIfam" id="TIGR00237">
    <property type="entry name" value="xseA"/>
    <property type="match status" value="1"/>
</dbReference>
<keyword evidence="11" id="KW-1185">Reference proteome</keyword>
<keyword evidence="2 5" id="KW-0540">Nuclease</keyword>
<dbReference type="InterPro" id="IPR003753">
    <property type="entry name" value="Exonuc_VII_L"/>
</dbReference>
<dbReference type="InterPro" id="IPR025824">
    <property type="entry name" value="OB-fold_nuc-bd_dom"/>
</dbReference>
<evidence type="ECO:0000256" key="6">
    <source>
        <dbReference type="RuleBase" id="RU004355"/>
    </source>
</evidence>
<feature type="coiled-coil region" evidence="7">
    <location>
        <begin position="354"/>
        <end position="381"/>
    </location>
</feature>
<comment type="catalytic activity">
    <reaction evidence="5 6">
        <text>Exonucleolytic cleavage in either 5'- to 3'- or 3'- to 5'-direction to yield nucleoside 5'-phosphates.</text>
        <dbReference type="EC" id="3.1.11.6"/>
    </reaction>
</comment>
<gene>
    <name evidence="5 10" type="primary">xseA</name>
    <name evidence="10" type="ORF">tinsulaeT_27390</name>
</gene>
<dbReference type="PANTHER" id="PTHR30008">
    <property type="entry name" value="EXODEOXYRIBONUCLEASE 7 LARGE SUBUNIT"/>
    <property type="match status" value="1"/>
</dbReference>
<keyword evidence="1 5" id="KW-0963">Cytoplasm</keyword>
<evidence type="ECO:0000256" key="3">
    <source>
        <dbReference type="ARBA" id="ARBA00022801"/>
    </source>
</evidence>
<evidence type="ECO:0000256" key="5">
    <source>
        <dbReference type="HAMAP-Rule" id="MF_00378"/>
    </source>
</evidence>
<keyword evidence="4 5" id="KW-0269">Exonuclease</keyword>
<comment type="caution">
    <text evidence="10">The sequence shown here is derived from an EMBL/GenBank/DDBJ whole genome shotgun (WGS) entry which is preliminary data.</text>
</comment>